<evidence type="ECO:0000313" key="5">
    <source>
        <dbReference type="EMBL" id="GAA2070278.1"/>
    </source>
</evidence>
<evidence type="ECO:0000256" key="1">
    <source>
        <dbReference type="ARBA" id="ARBA00022741"/>
    </source>
</evidence>
<comment type="catalytic activity">
    <reaction evidence="3">
        <text>3'-dephospho-CoA + ATP = ADP + CoA + H(+)</text>
        <dbReference type="Rhea" id="RHEA:18245"/>
        <dbReference type="ChEBI" id="CHEBI:15378"/>
        <dbReference type="ChEBI" id="CHEBI:30616"/>
        <dbReference type="ChEBI" id="CHEBI:57287"/>
        <dbReference type="ChEBI" id="CHEBI:57328"/>
        <dbReference type="ChEBI" id="CHEBI:456216"/>
        <dbReference type="EC" id="2.7.1.24"/>
    </reaction>
</comment>
<dbReference type="InterPro" id="IPR001977">
    <property type="entry name" value="Depp_CoAkinase"/>
</dbReference>
<keyword evidence="3 5" id="KW-0418">Kinase</keyword>
<evidence type="ECO:0000256" key="2">
    <source>
        <dbReference type="ARBA" id="ARBA00022840"/>
    </source>
</evidence>
<dbReference type="PROSITE" id="PS51219">
    <property type="entry name" value="DPCK"/>
    <property type="match status" value="1"/>
</dbReference>
<keyword evidence="1 3" id="KW-0547">Nucleotide-binding</keyword>
<proteinExistence type="inferred from homology"/>
<dbReference type="Pfam" id="PF01121">
    <property type="entry name" value="CoaE"/>
    <property type="match status" value="1"/>
</dbReference>
<keyword evidence="3" id="KW-0173">Coenzyme A biosynthesis</keyword>
<keyword evidence="3" id="KW-0963">Cytoplasm</keyword>
<dbReference type="SUPFAM" id="SSF52540">
    <property type="entry name" value="P-loop containing nucleoside triphosphate hydrolases"/>
    <property type="match status" value="1"/>
</dbReference>
<organism evidence="5 6">
    <name type="scientific">Aeromicrobium halocynthiae</name>
    <dbReference type="NCBI Taxonomy" id="560557"/>
    <lineage>
        <taxon>Bacteria</taxon>
        <taxon>Bacillati</taxon>
        <taxon>Actinomycetota</taxon>
        <taxon>Actinomycetes</taxon>
        <taxon>Propionibacteriales</taxon>
        <taxon>Nocardioidaceae</taxon>
        <taxon>Aeromicrobium</taxon>
    </lineage>
</organism>
<dbReference type="GO" id="GO:0016301">
    <property type="term" value="F:kinase activity"/>
    <property type="evidence" value="ECO:0007669"/>
    <property type="project" value="UniProtKB-KW"/>
</dbReference>
<dbReference type="InterPro" id="IPR027417">
    <property type="entry name" value="P-loop_NTPase"/>
</dbReference>
<dbReference type="NCBIfam" id="NF002879">
    <property type="entry name" value="PRK03333.1"/>
    <property type="match status" value="1"/>
</dbReference>
<dbReference type="NCBIfam" id="TIGR00152">
    <property type="entry name" value="dephospho-CoA kinase"/>
    <property type="match status" value="1"/>
</dbReference>
<dbReference type="Proteomes" id="UP001501480">
    <property type="component" value="Unassembled WGS sequence"/>
</dbReference>
<reference evidence="5 6" key="1">
    <citation type="journal article" date="2019" name="Int. J. Syst. Evol. Microbiol.">
        <title>The Global Catalogue of Microorganisms (GCM) 10K type strain sequencing project: providing services to taxonomists for standard genome sequencing and annotation.</title>
        <authorList>
            <consortium name="The Broad Institute Genomics Platform"/>
            <consortium name="The Broad Institute Genome Sequencing Center for Infectious Disease"/>
            <person name="Wu L."/>
            <person name="Ma J."/>
        </authorList>
    </citation>
    <scope>NUCLEOTIDE SEQUENCE [LARGE SCALE GENOMIC DNA]</scope>
    <source>
        <strain evidence="5 6">JCM 15749</strain>
    </source>
</reference>
<evidence type="ECO:0000256" key="3">
    <source>
        <dbReference type="HAMAP-Rule" id="MF_00376"/>
    </source>
</evidence>
<comment type="subcellular location">
    <subcellularLocation>
        <location evidence="3">Cytoplasm</location>
    </subcellularLocation>
</comment>
<keyword evidence="3" id="KW-0808">Transferase</keyword>
<dbReference type="Gene3D" id="3.40.50.300">
    <property type="entry name" value="P-loop containing nucleotide triphosphate hydrolases"/>
    <property type="match status" value="1"/>
</dbReference>
<accession>A0ABN2VS43</accession>
<dbReference type="PANTHER" id="PTHR10695">
    <property type="entry name" value="DEPHOSPHO-COA KINASE-RELATED"/>
    <property type="match status" value="1"/>
</dbReference>
<dbReference type="RefSeq" id="WP_344323685.1">
    <property type="nucleotide sequence ID" value="NZ_BAAAPY010000001.1"/>
</dbReference>
<keyword evidence="2 3" id="KW-0067">ATP-binding</keyword>
<protein>
    <recommendedName>
        <fullName evidence="3 4">Dephospho-CoA kinase</fullName>
        <ecNumber evidence="3 4">2.7.1.24</ecNumber>
    </recommendedName>
    <alternativeName>
        <fullName evidence="3">Dephosphocoenzyme A kinase</fullName>
    </alternativeName>
</protein>
<dbReference type="CDD" id="cd02022">
    <property type="entry name" value="DPCK"/>
    <property type="match status" value="1"/>
</dbReference>
<dbReference type="EC" id="2.7.1.24" evidence="3 4"/>
<comment type="function">
    <text evidence="3">Catalyzes the phosphorylation of the 3'-hydroxyl group of dephosphocoenzyme A to form coenzyme A.</text>
</comment>
<comment type="caution">
    <text evidence="5">The sequence shown here is derived from an EMBL/GenBank/DDBJ whole genome shotgun (WGS) entry which is preliminary data.</text>
</comment>
<evidence type="ECO:0000313" key="6">
    <source>
        <dbReference type="Proteomes" id="UP001501480"/>
    </source>
</evidence>
<evidence type="ECO:0000256" key="4">
    <source>
        <dbReference type="NCBIfam" id="TIGR00152"/>
    </source>
</evidence>
<dbReference type="HAMAP" id="MF_00376">
    <property type="entry name" value="Dephospho_CoA_kinase"/>
    <property type="match status" value="1"/>
</dbReference>
<feature type="binding site" evidence="3">
    <location>
        <begin position="11"/>
        <end position="16"/>
    </location>
    <ligand>
        <name>ATP</name>
        <dbReference type="ChEBI" id="CHEBI:30616"/>
    </ligand>
</feature>
<comment type="pathway">
    <text evidence="3">Cofactor biosynthesis; coenzyme A biosynthesis; CoA from (R)-pantothenate: step 5/5.</text>
</comment>
<keyword evidence="6" id="KW-1185">Reference proteome</keyword>
<comment type="similarity">
    <text evidence="3">Belongs to the CoaE family.</text>
</comment>
<name>A0ABN2VS43_9ACTN</name>
<sequence length="199" mass="21343">MLRVGLTGGIGSGKSTVSARLREHGAVVIDYDVLAREAVEVGSPALARIRERFGDDVIADDGSLDRPALGALVFSDDAARRDLEAITHPAIRDLARAREEQAIGADVVLHDHPLLVEMGMAQGCDVVVVVDVPPEVQVERLVRDRGMSEDEARARLAAQADRDDRRAAADVVLDNSGSVADLESAVDRLWSDLLARVHA</sequence>
<gene>
    <name evidence="3 5" type="primary">coaE</name>
    <name evidence="5" type="ORF">GCM10009821_04070</name>
</gene>
<dbReference type="PANTHER" id="PTHR10695:SF46">
    <property type="entry name" value="BIFUNCTIONAL COENZYME A SYNTHASE-RELATED"/>
    <property type="match status" value="1"/>
</dbReference>
<dbReference type="EMBL" id="BAAAPY010000001">
    <property type="protein sequence ID" value="GAA2070278.1"/>
    <property type="molecule type" value="Genomic_DNA"/>
</dbReference>